<protein>
    <recommendedName>
        <fullName evidence="2">Roadblock/LAMTOR2 domain-containing protein</fullName>
    </recommendedName>
</protein>
<dbReference type="InterPro" id="IPR004942">
    <property type="entry name" value="Roadblock/LAMTOR2_dom"/>
</dbReference>
<sequence length="203" mass="20505">MQTVLSQLNSVPGVVGSLVCDPDGQLTAHVFPPLFDVAALQDAARALADGAVGLEVTSDTAELLDVRFKEARLLAKPFGGSMLAVLCTKTTNVQFLTLSLGAAVAKLDKLRQATPAAPAPAPAAAPAPVASAPAPEAAAPGAKRRVAAPTKGLDELRRRLAEGGAAARPGGAAAPATSAAEPQAKQDETTTSASGLRWWEGMP</sequence>
<proteinExistence type="predicted"/>
<evidence type="ECO:0000313" key="3">
    <source>
        <dbReference type="EMBL" id="GEJ56515.1"/>
    </source>
</evidence>
<dbReference type="EMBL" id="BJTG01000003">
    <property type="protein sequence ID" value="GEJ56515.1"/>
    <property type="molecule type" value="Genomic_DNA"/>
</dbReference>
<dbReference type="Gene3D" id="3.30.450.30">
    <property type="entry name" value="Dynein light chain 2a, cytoplasmic"/>
    <property type="match status" value="1"/>
</dbReference>
<gene>
    <name evidence="3" type="ORF">AMYX_12560</name>
</gene>
<keyword evidence="4" id="KW-1185">Reference proteome</keyword>
<dbReference type="SMART" id="SM00960">
    <property type="entry name" value="Robl_LC7"/>
    <property type="match status" value="1"/>
</dbReference>
<feature type="compositionally biased region" description="Low complexity" evidence="1">
    <location>
        <begin position="162"/>
        <end position="176"/>
    </location>
</feature>
<dbReference type="RefSeq" id="WP_176064030.1">
    <property type="nucleotide sequence ID" value="NZ_BJTG01000003.1"/>
</dbReference>
<feature type="compositionally biased region" description="Low complexity" evidence="1">
    <location>
        <begin position="126"/>
        <end position="141"/>
    </location>
</feature>
<dbReference type="Pfam" id="PF03259">
    <property type="entry name" value="Robl_LC7"/>
    <property type="match status" value="1"/>
</dbReference>
<evidence type="ECO:0000313" key="4">
    <source>
        <dbReference type="Proteomes" id="UP000503640"/>
    </source>
</evidence>
<evidence type="ECO:0000256" key="1">
    <source>
        <dbReference type="SAM" id="MobiDB-lite"/>
    </source>
</evidence>
<organism evidence="3 4">
    <name type="scientific">Anaeromyxobacter diazotrophicus</name>
    <dbReference type="NCBI Taxonomy" id="2590199"/>
    <lineage>
        <taxon>Bacteria</taxon>
        <taxon>Pseudomonadati</taxon>
        <taxon>Myxococcota</taxon>
        <taxon>Myxococcia</taxon>
        <taxon>Myxococcales</taxon>
        <taxon>Cystobacterineae</taxon>
        <taxon>Anaeromyxobacteraceae</taxon>
        <taxon>Anaeromyxobacter</taxon>
    </lineage>
</organism>
<accession>A0A7I9VJH3</accession>
<dbReference type="SUPFAM" id="SSF103196">
    <property type="entry name" value="Roadblock/LC7 domain"/>
    <property type="match status" value="1"/>
</dbReference>
<name>A0A7I9VJH3_9BACT</name>
<reference evidence="4" key="1">
    <citation type="journal article" date="2020" name="Appl. Environ. Microbiol.">
        <title>Diazotrophic Anaeromyxobacter Isolates from Soils.</title>
        <authorList>
            <person name="Masuda Y."/>
            <person name="Yamanaka H."/>
            <person name="Xu Z.X."/>
            <person name="Shiratori Y."/>
            <person name="Aono T."/>
            <person name="Amachi S."/>
            <person name="Senoo K."/>
            <person name="Itoh H."/>
        </authorList>
    </citation>
    <scope>NUCLEOTIDE SEQUENCE [LARGE SCALE GENOMIC DNA]</scope>
    <source>
        <strain evidence="4">R267</strain>
    </source>
</reference>
<evidence type="ECO:0000259" key="2">
    <source>
        <dbReference type="SMART" id="SM00960"/>
    </source>
</evidence>
<dbReference type="AlphaFoldDB" id="A0A7I9VJH3"/>
<comment type="caution">
    <text evidence="3">The sequence shown here is derived from an EMBL/GenBank/DDBJ whole genome shotgun (WGS) entry which is preliminary data.</text>
</comment>
<dbReference type="Proteomes" id="UP000503640">
    <property type="component" value="Unassembled WGS sequence"/>
</dbReference>
<feature type="compositionally biased region" description="Basic and acidic residues" evidence="1">
    <location>
        <begin position="152"/>
        <end position="161"/>
    </location>
</feature>
<feature type="domain" description="Roadblock/LAMTOR2" evidence="2">
    <location>
        <begin position="1"/>
        <end position="87"/>
    </location>
</feature>
<feature type="region of interest" description="Disordered" evidence="1">
    <location>
        <begin position="117"/>
        <end position="203"/>
    </location>
</feature>